<dbReference type="KEGG" id="ses:SARI_02619"/>
<name>A9MN01_SALAR</name>
<gene>
    <name evidence="1" type="ordered locus">SARI_02619</name>
</gene>
<protein>
    <submittedName>
        <fullName evidence="1">Uncharacterized protein</fullName>
    </submittedName>
</protein>
<organism evidence="1 2">
    <name type="scientific">Salmonella arizonae (strain ATCC BAA-731 / CDC346-86 / RSK2980)</name>
    <dbReference type="NCBI Taxonomy" id="41514"/>
    <lineage>
        <taxon>Bacteria</taxon>
        <taxon>Pseudomonadati</taxon>
        <taxon>Pseudomonadota</taxon>
        <taxon>Gammaproteobacteria</taxon>
        <taxon>Enterobacterales</taxon>
        <taxon>Enterobacteriaceae</taxon>
        <taxon>Salmonella</taxon>
    </lineage>
</organism>
<sequence length="286" mass="32595">MRYFKTLVLIFVFSTELSHAIDFKLSSSDQVGDVKYFSLRVQNDNEIKNIDVGLEGNSNNAEIKQYYSFSCQWGKAYGVRLNMDSSSIDGPLLFDNIYVLDEKLNIVFAKSYIRMSKQWVDPVSLNSAVCNRSGGDLKNDPTTKKDYIANFEAIQQGPFVLKGINDIVIKYIRDDSLNLIREDANGEVVIDTIKNHDNKSPSVRTVFFMKISSEMNVISLVSWGGDIDEGDYYKIYGYTYDETGHLRRNTTLDKDSNLSGYNTNQSSFKYKNANSIKEYLIKKYGS</sequence>
<accession>A9MN01</accession>
<keyword evidence="2" id="KW-1185">Reference proteome</keyword>
<dbReference type="AlphaFoldDB" id="A9MN01"/>
<dbReference type="STRING" id="41514.SARI_02619"/>
<dbReference type="Proteomes" id="UP000002084">
    <property type="component" value="Chromosome"/>
</dbReference>
<reference evidence="1 2" key="1">
    <citation type="submission" date="2007-11" db="EMBL/GenBank/DDBJ databases">
        <authorList>
            <consortium name="The Salmonella enterica serovar Arizonae Genome Sequencing Project"/>
            <person name="McClelland M."/>
            <person name="Sanderson E.K."/>
            <person name="Porwollik S."/>
            <person name="Spieth J."/>
            <person name="Clifton W.S."/>
            <person name="Fulton R."/>
            <person name="Chunyan W."/>
            <person name="Wollam A."/>
            <person name="Shah N."/>
            <person name="Pepin K."/>
            <person name="Bhonagiri V."/>
            <person name="Nash W."/>
            <person name="Johnson M."/>
            <person name="Thiruvilangam P."/>
            <person name="Wilson R."/>
        </authorList>
    </citation>
    <scope>NUCLEOTIDE SEQUENCE [LARGE SCALE GENOMIC DNA]</scope>
    <source>
        <strain evidence="2">ATCC BAA-731 / CDC346-86 / RSK2980</strain>
    </source>
</reference>
<dbReference type="HOGENOM" id="CLU_975847_0_0_6"/>
<proteinExistence type="predicted"/>
<evidence type="ECO:0000313" key="1">
    <source>
        <dbReference type="EMBL" id="ABX22476.1"/>
    </source>
</evidence>
<dbReference type="EMBL" id="CP000880">
    <property type="protein sequence ID" value="ABX22476.1"/>
    <property type="molecule type" value="Genomic_DNA"/>
</dbReference>
<evidence type="ECO:0000313" key="2">
    <source>
        <dbReference type="Proteomes" id="UP000002084"/>
    </source>
</evidence>